<accession>A0A7S2Z5K7</accession>
<sequence>MRLATPKVFANCLAFVLVALLFYYVVFSSYLLLDMSKASVGRGGSNKSAATLSDLRFVPIVMKDADDLTPLDLYGEHGREPVIIKGALKAHPFMREGRNTPDHFAQVCGDALIDTVVYDSNYTGWAGHKDEILMTVRDFVDGYMVKEGRESSPHPEELRYAHSNSYGMPQLCPALQWEVLIPRHASIDLPTAGSRRNLGQPTLFMGPTGSRSELHMDMYLLPFWLSVYFGQKSFRVILFEDSAAHFEGDFMRTGRHRKVVTDAATGEERVVSLEIWDPDVEIFPELANVRIYEGEVNAGDVIYVPSGALHGILNTEQSFGATSNALFAPLTSHYTEVCVKANFANGCKDALDLTYRGECESERLDPLDLGTASDFAKCAINSKTAEEFGRDAYTANAGFHDKYLYEAHGFGSYAEWCQATCANINESFLEHEREQMLDVKADGKVRRETAAKREKRMLKLAEREHNDKAQFVVCNKQCSATPT</sequence>
<dbReference type="InterPro" id="IPR003347">
    <property type="entry name" value="JmjC_dom"/>
</dbReference>
<reference evidence="4" key="1">
    <citation type="submission" date="2021-01" db="EMBL/GenBank/DDBJ databases">
        <authorList>
            <person name="Corre E."/>
            <person name="Pelletier E."/>
            <person name="Niang G."/>
            <person name="Scheremetjew M."/>
            <person name="Finn R."/>
            <person name="Kale V."/>
            <person name="Holt S."/>
            <person name="Cochrane G."/>
            <person name="Meng A."/>
            <person name="Brown T."/>
            <person name="Cohen L."/>
        </authorList>
    </citation>
    <scope>NUCLEOTIDE SEQUENCE</scope>
    <source>
        <strain evidence="4">RCC856</strain>
    </source>
</reference>
<dbReference type="GO" id="GO:0033749">
    <property type="term" value="F:histone H4R3 demethylase activity"/>
    <property type="evidence" value="ECO:0007669"/>
    <property type="project" value="TreeGrafter"/>
</dbReference>
<keyword evidence="2" id="KW-0472">Membrane</keyword>
<comment type="similarity">
    <text evidence="1">Belongs to the JARID1 histone demethylase family.</text>
</comment>
<evidence type="ECO:0000256" key="2">
    <source>
        <dbReference type="SAM" id="Phobius"/>
    </source>
</evidence>
<dbReference type="GO" id="GO:0005634">
    <property type="term" value="C:nucleus"/>
    <property type="evidence" value="ECO:0007669"/>
    <property type="project" value="TreeGrafter"/>
</dbReference>
<dbReference type="AlphaFoldDB" id="A0A7S2Z5K7"/>
<protein>
    <recommendedName>
        <fullName evidence="3">JmjC domain-containing protein</fullName>
    </recommendedName>
</protein>
<keyword evidence="2" id="KW-0812">Transmembrane</keyword>
<proteinExistence type="inferred from homology"/>
<dbReference type="Gene3D" id="2.60.120.650">
    <property type="entry name" value="Cupin"/>
    <property type="match status" value="1"/>
</dbReference>
<dbReference type="Pfam" id="PF13621">
    <property type="entry name" value="Cupin_8"/>
    <property type="match status" value="1"/>
</dbReference>
<feature type="domain" description="JmjC" evidence="3">
    <location>
        <begin position="178"/>
        <end position="344"/>
    </location>
</feature>
<dbReference type="EMBL" id="HBHU01009659">
    <property type="protein sequence ID" value="CAE0023184.1"/>
    <property type="molecule type" value="Transcribed_RNA"/>
</dbReference>
<evidence type="ECO:0000313" key="4">
    <source>
        <dbReference type="EMBL" id="CAE0023184.1"/>
    </source>
</evidence>
<dbReference type="PANTHER" id="PTHR12480">
    <property type="entry name" value="ARGININE DEMETHYLASE AND LYSYL-HYDROXYLASE JMJD"/>
    <property type="match status" value="1"/>
</dbReference>
<dbReference type="InterPro" id="IPR050910">
    <property type="entry name" value="JMJD6_ArgDemeth/LysHydrox"/>
</dbReference>
<dbReference type="GO" id="GO:0106140">
    <property type="term" value="F:P-TEFb complex binding"/>
    <property type="evidence" value="ECO:0007669"/>
    <property type="project" value="TreeGrafter"/>
</dbReference>
<dbReference type="PROSITE" id="PS51184">
    <property type="entry name" value="JMJC"/>
    <property type="match status" value="1"/>
</dbReference>
<name>A0A7S2Z5K7_9CHLO</name>
<gene>
    <name evidence="4" type="ORF">CLAU1311_LOCUS6312</name>
</gene>
<dbReference type="SUPFAM" id="SSF51197">
    <property type="entry name" value="Clavaminate synthase-like"/>
    <property type="match status" value="1"/>
</dbReference>
<dbReference type="GO" id="GO:0005737">
    <property type="term" value="C:cytoplasm"/>
    <property type="evidence" value="ECO:0007669"/>
    <property type="project" value="TreeGrafter"/>
</dbReference>
<dbReference type="InterPro" id="IPR041667">
    <property type="entry name" value="Cupin_8"/>
</dbReference>
<evidence type="ECO:0000256" key="1">
    <source>
        <dbReference type="ARBA" id="ARBA00006801"/>
    </source>
</evidence>
<evidence type="ECO:0000259" key="3">
    <source>
        <dbReference type="PROSITE" id="PS51184"/>
    </source>
</evidence>
<dbReference type="PANTHER" id="PTHR12480:SF22">
    <property type="entry name" value="JMJC DOMAIN-CONTAINING PROTEIN"/>
    <property type="match status" value="1"/>
</dbReference>
<keyword evidence="2" id="KW-1133">Transmembrane helix</keyword>
<feature type="transmembrane region" description="Helical" evidence="2">
    <location>
        <begin position="12"/>
        <end position="33"/>
    </location>
</feature>
<organism evidence="4">
    <name type="scientific">Chloropicon laureae</name>
    <dbReference type="NCBI Taxonomy" id="464258"/>
    <lineage>
        <taxon>Eukaryota</taxon>
        <taxon>Viridiplantae</taxon>
        <taxon>Chlorophyta</taxon>
        <taxon>Chloropicophyceae</taxon>
        <taxon>Chloropicales</taxon>
        <taxon>Chloropicaceae</taxon>
        <taxon>Chloropicon</taxon>
    </lineage>
</organism>